<dbReference type="PANTHER" id="PTHR12598:SF0">
    <property type="entry name" value="COPPER HOMEOSTASIS PROTEIN CUTC HOMOLOG"/>
    <property type="match status" value="1"/>
</dbReference>
<accession>A0ABT6R040</accession>
<dbReference type="Gene3D" id="3.20.20.380">
    <property type="entry name" value="Copper homeostasis (CutC) domain"/>
    <property type="match status" value="1"/>
</dbReference>
<comment type="caution">
    <text evidence="2">Once thought to be involved in copper homeostasis, experiments in E.coli have shown this is not the case.</text>
</comment>
<keyword evidence="2" id="KW-0963">Cytoplasm</keyword>
<dbReference type="EMBL" id="JASBQV010000004">
    <property type="protein sequence ID" value="MDI3234317.1"/>
    <property type="molecule type" value="Genomic_DNA"/>
</dbReference>
<proteinExistence type="inferred from homology"/>
<keyword evidence="4" id="KW-1185">Reference proteome</keyword>
<dbReference type="RefSeq" id="WP_014970117.1">
    <property type="nucleotide sequence ID" value="NZ_JASBQV010000004.1"/>
</dbReference>
<gene>
    <name evidence="2" type="primary">cutC</name>
    <name evidence="3" type="ORF">QK289_04790</name>
</gene>
<evidence type="ECO:0000313" key="4">
    <source>
        <dbReference type="Proteomes" id="UP001243286"/>
    </source>
</evidence>
<dbReference type="Proteomes" id="UP001243286">
    <property type="component" value="Unassembled WGS sequence"/>
</dbReference>
<comment type="similarity">
    <text evidence="1 2">Belongs to the CutC family.</text>
</comment>
<comment type="caution">
    <text evidence="3">The sequence shown here is derived from an EMBL/GenBank/DDBJ whole genome shotgun (WGS) entry which is preliminary data.</text>
</comment>
<comment type="subcellular location">
    <subcellularLocation>
        <location evidence="2">Cytoplasm</location>
    </subcellularLocation>
</comment>
<sequence>MLEIIAATVEEATAAERAGADRLELVSALSEGGLTPSYGLIRQVLSSVEIPVHVLVRPHSKSFVYSKADQETIITDIDLIRELGAAGIVVGSLTADGRVDEGFLGRIIKHKGDLSLTFHRAIDSSRDILEAAEVLADFPEVDRILTSGGHATALEGQGVIAQLIEQNPDLIVLPGSGITVERAEELLKATQATELHVGSAVLVDGQVDPEKVKALKQLLAR</sequence>
<reference evidence="3 4" key="1">
    <citation type="submission" date="2023-04" db="EMBL/GenBank/DDBJ databases">
        <title>Antarctic isolates genomes.</title>
        <authorList>
            <person name="Dimov S.G."/>
        </authorList>
    </citation>
    <scope>NUCLEOTIDE SEQUENCE [LARGE SCALE GENOMIC DNA]</scope>
    <source>
        <strain evidence="3 4">AL19</strain>
    </source>
</reference>
<dbReference type="HAMAP" id="MF_00795">
    <property type="entry name" value="CutC"/>
    <property type="match status" value="1"/>
</dbReference>
<organism evidence="3 4">
    <name type="scientific">Exiguobacterium antarcticum</name>
    <dbReference type="NCBI Taxonomy" id="132920"/>
    <lineage>
        <taxon>Bacteria</taxon>
        <taxon>Bacillati</taxon>
        <taxon>Bacillota</taxon>
        <taxon>Bacilli</taxon>
        <taxon>Bacillales</taxon>
        <taxon>Bacillales Family XII. Incertae Sedis</taxon>
        <taxon>Exiguobacterium</taxon>
    </lineage>
</organism>
<dbReference type="SUPFAM" id="SSF110395">
    <property type="entry name" value="CutC-like"/>
    <property type="match status" value="1"/>
</dbReference>
<evidence type="ECO:0000256" key="1">
    <source>
        <dbReference type="ARBA" id="ARBA00007768"/>
    </source>
</evidence>
<evidence type="ECO:0000313" key="3">
    <source>
        <dbReference type="EMBL" id="MDI3234317.1"/>
    </source>
</evidence>
<dbReference type="InterPro" id="IPR005627">
    <property type="entry name" value="CutC-like"/>
</dbReference>
<protein>
    <recommendedName>
        <fullName evidence="2">PF03932 family protein CutC</fullName>
    </recommendedName>
</protein>
<dbReference type="Pfam" id="PF03932">
    <property type="entry name" value="CutC"/>
    <property type="match status" value="1"/>
</dbReference>
<dbReference type="InterPro" id="IPR036822">
    <property type="entry name" value="CutC-like_dom_sf"/>
</dbReference>
<dbReference type="PANTHER" id="PTHR12598">
    <property type="entry name" value="COPPER HOMEOSTASIS PROTEIN CUTC"/>
    <property type="match status" value="1"/>
</dbReference>
<name>A0ABT6R040_9BACL</name>
<evidence type="ECO:0000256" key="2">
    <source>
        <dbReference type="HAMAP-Rule" id="MF_00795"/>
    </source>
</evidence>